<evidence type="ECO:0000256" key="1">
    <source>
        <dbReference type="SAM" id="Phobius"/>
    </source>
</evidence>
<dbReference type="RefSeq" id="WP_203767529.1">
    <property type="nucleotide sequence ID" value="NZ_BAAAYJ010000116.1"/>
</dbReference>
<evidence type="ECO:0000313" key="4">
    <source>
        <dbReference type="Proteomes" id="UP000647172"/>
    </source>
</evidence>
<organism evidence="3 4">
    <name type="scientific">Actinoplanes nipponensis</name>
    <dbReference type="NCBI Taxonomy" id="135950"/>
    <lineage>
        <taxon>Bacteria</taxon>
        <taxon>Bacillati</taxon>
        <taxon>Actinomycetota</taxon>
        <taxon>Actinomycetes</taxon>
        <taxon>Micromonosporales</taxon>
        <taxon>Micromonosporaceae</taxon>
        <taxon>Actinoplanes</taxon>
    </lineage>
</organism>
<accession>A0A919MGL3</accession>
<dbReference type="Proteomes" id="UP000647172">
    <property type="component" value="Unassembled WGS sequence"/>
</dbReference>
<evidence type="ECO:0000313" key="3">
    <source>
        <dbReference type="EMBL" id="GIE48709.1"/>
    </source>
</evidence>
<evidence type="ECO:0000259" key="2">
    <source>
        <dbReference type="Pfam" id="PF18075"/>
    </source>
</evidence>
<gene>
    <name evidence="3" type="ORF">Ani05nite_22430</name>
</gene>
<sequence length="197" mass="21168">MHPDLRGLFQRALDDEPWPAPGDPVAQAMAQGRRIRRRRGLLAGGSAAVLVAAAGLVAHLAFGPAPAPPSSLPQVAIAMGPADPSCTWPVRDAATDVSLFLSEEATAVQISGLRDALRADPGVRDVRFESRAQAYQRFKELWHDDPDFLQSVSAESLPQSFRVQLTQPSEYPRFAAAFTHRPGVADLVGRACPGTPR</sequence>
<keyword evidence="1" id="KW-0812">Transmembrane</keyword>
<dbReference type="InterPro" id="IPR040690">
    <property type="entry name" value="FtsX_ECD"/>
</dbReference>
<keyword evidence="1" id="KW-1133">Transmembrane helix</keyword>
<proteinExistence type="predicted"/>
<dbReference type="AlphaFoldDB" id="A0A919MGL3"/>
<comment type="caution">
    <text evidence="3">The sequence shown here is derived from an EMBL/GenBank/DDBJ whole genome shotgun (WGS) entry which is preliminary data.</text>
</comment>
<feature type="transmembrane region" description="Helical" evidence="1">
    <location>
        <begin position="41"/>
        <end position="62"/>
    </location>
</feature>
<protein>
    <recommendedName>
        <fullName evidence="2">FtsX extracellular domain-containing protein</fullName>
    </recommendedName>
</protein>
<reference evidence="3" key="1">
    <citation type="submission" date="2021-01" db="EMBL/GenBank/DDBJ databases">
        <title>Whole genome shotgun sequence of Actinoplanes nipponensis NBRC 14063.</title>
        <authorList>
            <person name="Komaki H."/>
            <person name="Tamura T."/>
        </authorList>
    </citation>
    <scope>NUCLEOTIDE SEQUENCE</scope>
    <source>
        <strain evidence="3">NBRC 14063</strain>
    </source>
</reference>
<dbReference type="EMBL" id="BOMQ01000026">
    <property type="protein sequence ID" value="GIE48709.1"/>
    <property type="molecule type" value="Genomic_DNA"/>
</dbReference>
<name>A0A919MGL3_9ACTN</name>
<feature type="domain" description="FtsX extracellular" evidence="2">
    <location>
        <begin position="97"/>
        <end position="186"/>
    </location>
</feature>
<dbReference type="Pfam" id="PF18075">
    <property type="entry name" value="FtsX_ECD"/>
    <property type="match status" value="1"/>
</dbReference>
<keyword evidence="1" id="KW-0472">Membrane</keyword>
<keyword evidence="4" id="KW-1185">Reference proteome</keyword>
<dbReference type="Gene3D" id="3.30.70.3040">
    <property type="match status" value="1"/>
</dbReference>